<name>A0A537JMH9_9BACT</name>
<evidence type="ECO:0000313" key="2">
    <source>
        <dbReference type="Proteomes" id="UP000318093"/>
    </source>
</evidence>
<dbReference type="EMBL" id="VBAN01000046">
    <property type="protein sequence ID" value="TMI84761.1"/>
    <property type="molecule type" value="Genomic_DNA"/>
</dbReference>
<evidence type="ECO:0000313" key="1">
    <source>
        <dbReference type="EMBL" id="TMI84761.1"/>
    </source>
</evidence>
<gene>
    <name evidence="1" type="ORF">E6H03_01460</name>
</gene>
<dbReference type="AlphaFoldDB" id="A0A537JMH9"/>
<dbReference type="InterPro" id="IPR013424">
    <property type="entry name" value="Ice-binding_C"/>
</dbReference>
<dbReference type="NCBIfam" id="TIGR02595">
    <property type="entry name" value="PEP_CTERM"/>
    <property type="match status" value="1"/>
</dbReference>
<comment type="caution">
    <text evidence="1">The sequence shown here is derived from an EMBL/GenBank/DDBJ whole genome shotgun (WGS) entry which is preliminary data.</text>
</comment>
<reference evidence="1 2" key="1">
    <citation type="journal article" date="2019" name="Nat. Microbiol.">
        <title>Mediterranean grassland soil C-N compound turnover is dependent on rainfall and depth, and is mediated by genomically divergent microorganisms.</title>
        <authorList>
            <person name="Diamond S."/>
            <person name="Andeer P.F."/>
            <person name="Li Z."/>
            <person name="Crits-Christoph A."/>
            <person name="Burstein D."/>
            <person name="Anantharaman K."/>
            <person name="Lane K.R."/>
            <person name="Thomas B.C."/>
            <person name="Pan C."/>
            <person name="Northen T.R."/>
            <person name="Banfield J.F."/>
        </authorList>
    </citation>
    <scope>NUCLEOTIDE SEQUENCE [LARGE SCALE GENOMIC DNA]</scope>
    <source>
        <strain evidence="1">NP_6</strain>
    </source>
</reference>
<protein>
    <submittedName>
        <fullName evidence="1">PEP-CTERM sorting domain-containing protein</fullName>
    </submittedName>
</protein>
<proteinExistence type="predicted"/>
<organism evidence="1 2">
    <name type="scientific">Candidatus Segetimicrobium genomatis</name>
    <dbReference type="NCBI Taxonomy" id="2569760"/>
    <lineage>
        <taxon>Bacteria</taxon>
        <taxon>Bacillati</taxon>
        <taxon>Candidatus Sysuimicrobiota</taxon>
        <taxon>Candidatus Sysuimicrobiia</taxon>
        <taxon>Candidatus Sysuimicrobiales</taxon>
        <taxon>Candidatus Segetimicrobiaceae</taxon>
        <taxon>Candidatus Segetimicrobium</taxon>
    </lineage>
</organism>
<dbReference type="Proteomes" id="UP000318093">
    <property type="component" value="Unassembled WGS sequence"/>
</dbReference>
<sequence length="228" mass="23684">MKHLLIRLGVAGILVGATLAVPRPAMAIPPLDCAVVRPSGPVIYMINETNAQQLTAPENSVCLVENQNLADAQGGPLVSPLTDFFDIYEPGHAPGNLNDLTPVSDYASVAFVPNANCSVLLCTTITLGSDLGEPAPTEVGLAARCGLPGFTTNCFNLFEDANGVGINPNGLLTDFGVLPCTTLDPNTATCLLFQSDGEAAVPEPSSALLLGTVLPGFLGIRRFTRRGP</sequence>
<accession>A0A537JMH9</accession>